<dbReference type="InterPro" id="IPR026832">
    <property type="entry name" value="Asteroid"/>
</dbReference>
<evidence type="ECO:0000313" key="4">
    <source>
        <dbReference type="Ensembl" id="ENSCVAP00000032335.1"/>
    </source>
</evidence>
<dbReference type="Ensembl" id="ENSCVAT00000028048.1">
    <property type="protein sequence ID" value="ENSCVAP00000032335.1"/>
    <property type="gene ID" value="ENSCVAG00000022297.1"/>
</dbReference>
<dbReference type="PANTHER" id="PTHR15665">
    <property type="entry name" value="ASTEROID PROTEIN"/>
    <property type="match status" value="1"/>
</dbReference>
<evidence type="ECO:0000313" key="5">
    <source>
        <dbReference type="Proteomes" id="UP000265020"/>
    </source>
</evidence>
<feature type="compositionally biased region" description="Basic residues" evidence="2">
    <location>
        <begin position="569"/>
        <end position="583"/>
    </location>
</feature>
<dbReference type="InterPro" id="IPR029060">
    <property type="entry name" value="PIN-like_dom_sf"/>
</dbReference>
<dbReference type="Proteomes" id="UP000265020">
    <property type="component" value="Unassembled WGS sequence"/>
</dbReference>
<organism evidence="4 5">
    <name type="scientific">Cyprinodon variegatus</name>
    <name type="common">Sheepshead minnow</name>
    <dbReference type="NCBI Taxonomy" id="28743"/>
    <lineage>
        <taxon>Eukaryota</taxon>
        <taxon>Metazoa</taxon>
        <taxon>Chordata</taxon>
        <taxon>Craniata</taxon>
        <taxon>Vertebrata</taxon>
        <taxon>Euteleostomi</taxon>
        <taxon>Actinopterygii</taxon>
        <taxon>Neopterygii</taxon>
        <taxon>Teleostei</taxon>
        <taxon>Neoteleostei</taxon>
        <taxon>Acanthomorphata</taxon>
        <taxon>Ovalentaria</taxon>
        <taxon>Atherinomorphae</taxon>
        <taxon>Cyprinodontiformes</taxon>
        <taxon>Cyprinodontidae</taxon>
        <taxon>Cyprinodon</taxon>
    </lineage>
</organism>
<dbReference type="Gene3D" id="3.40.50.1010">
    <property type="entry name" value="5'-nuclease"/>
    <property type="match status" value="1"/>
</dbReference>
<dbReference type="AlphaFoldDB" id="A0A3Q2GR84"/>
<dbReference type="Pfam" id="PF12813">
    <property type="entry name" value="XPG_I_2"/>
    <property type="match status" value="1"/>
</dbReference>
<accession>A0A3Q2GR84</accession>
<comment type="similarity">
    <text evidence="1">Belongs to the asteroid family.</text>
</comment>
<proteinExistence type="inferred from homology"/>
<name>A0A3Q2GR84_CYPVA</name>
<feature type="region of interest" description="Disordered" evidence="2">
    <location>
        <begin position="569"/>
        <end position="588"/>
    </location>
</feature>
<reference evidence="4" key="1">
    <citation type="submission" date="2025-08" db="UniProtKB">
        <authorList>
            <consortium name="Ensembl"/>
        </authorList>
    </citation>
    <scope>IDENTIFICATION</scope>
</reference>
<evidence type="ECO:0000256" key="1">
    <source>
        <dbReference type="ARBA" id="ARBA00007398"/>
    </source>
</evidence>
<protein>
    <submittedName>
        <fullName evidence="4">Protein asteroid homolog 1-like</fullName>
    </submittedName>
</protein>
<dbReference type="SUPFAM" id="SSF88723">
    <property type="entry name" value="PIN domain-like"/>
    <property type="match status" value="1"/>
</dbReference>
<dbReference type="PANTHER" id="PTHR15665:SF1">
    <property type="entry name" value="PROTEIN ASTEROID HOMOLOG 1"/>
    <property type="match status" value="1"/>
</dbReference>
<dbReference type="STRING" id="28743.ENSCVAP00000032335"/>
<dbReference type="InterPro" id="IPR039436">
    <property type="entry name" value="Asteroid_dom"/>
</dbReference>
<feature type="domain" description="Asteroid" evidence="3">
    <location>
        <begin position="131"/>
        <end position="359"/>
    </location>
</feature>
<dbReference type="OMA" id="KSHWFER"/>
<evidence type="ECO:0000256" key="2">
    <source>
        <dbReference type="SAM" id="MobiDB-lite"/>
    </source>
</evidence>
<reference evidence="4" key="2">
    <citation type="submission" date="2025-09" db="UniProtKB">
        <authorList>
            <consortium name="Ensembl"/>
        </authorList>
    </citation>
    <scope>IDENTIFICATION</scope>
</reference>
<sequence>MGVSNMKKLVEESNILEDVKFKNSSVVIDGPNLYYNLYFNSKPKLDQQHGGDYSAFRELVRRFFSNLQQCNITALVVLDGGSSAMKGKTIGDRMKEKLKKAKRISESKAGSWDNILPPMAKDVFIQILQEMNIEMQQCLGEADQTAAMWANERKCPVLSKDSDFYIFDIQEGFLYTDQFNWESVEGGAILAKRYRISRFCEIFKIKCKQMPIFAAISGNDYSRLDDKGVLTRLYHQPQQPGGYHANRQRFILNFLSQYKARTIEEAVRAALQLIGETRKEEVKKFVDSAQTYDLVEPPNPDLPEWMIHEVQNGRLTSFVTIVADKSMTLTPLVEDFSQPSSYEASHRIRQFFYGLLVGSEPFTEYDRRGTEDLCPNAVTPITPRVTPKDLQRLKLEHLNEDLRRKVFFEALRCSSPENIPDRLKLTLIVTRFWFQYRQQNSPGSLNKSCLQALLLGFLYGEDDAEHQFKAKLDGLKSGGRALQPAVAHAFSQWQNCMRHSLHLNQLLGRPLPEPHDFVFFRLYCGPLIHTLQHVLQESTTAFEELRNLLDEGRRDLLDNSLQFTEITKKKRNTQKKKKKKKTTKQTYLFQAPKKMINQMKNKKKKNRNYSKHMKEINKYVIKRK</sequence>
<keyword evidence="5" id="KW-1185">Reference proteome</keyword>
<evidence type="ECO:0000259" key="3">
    <source>
        <dbReference type="Pfam" id="PF12813"/>
    </source>
</evidence>
<dbReference type="GeneTree" id="ENSGT00390000010145"/>